<dbReference type="Gene3D" id="2.40.70.10">
    <property type="entry name" value="Acid Proteases"/>
    <property type="match status" value="2"/>
</dbReference>
<organism evidence="9 10">
    <name type="scientific">Aristolochia fimbriata</name>
    <name type="common">White veined hardy Dutchman's pipe vine</name>
    <dbReference type="NCBI Taxonomy" id="158543"/>
    <lineage>
        <taxon>Eukaryota</taxon>
        <taxon>Viridiplantae</taxon>
        <taxon>Streptophyta</taxon>
        <taxon>Embryophyta</taxon>
        <taxon>Tracheophyta</taxon>
        <taxon>Spermatophyta</taxon>
        <taxon>Magnoliopsida</taxon>
        <taxon>Magnoliidae</taxon>
        <taxon>Piperales</taxon>
        <taxon>Aristolochiaceae</taxon>
        <taxon>Aristolochia</taxon>
    </lineage>
</organism>
<dbReference type="InterPro" id="IPR033121">
    <property type="entry name" value="PEPTIDASE_A1"/>
</dbReference>
<dbReference type="PANTHER" id="PTHR47967:SF128">
    <property type="entry name" value="ASPARTIC PROTEINASE CDR1-LIKE"/>
    <property type="match status" value="1"/>
</dbReference>
<dbReference type="InterPro" id="IPR032861">
    <property type="entry name" value="TAXi_N"/>
</dbReference>
<comment type="caution">
    <text evidence="9">The sequence shown here is derived from an EMBL/GenBank/DDBJ whole genome shotgun (WGS) entry which is preliminary data.</text>
</comment>
<feature type="domain" description="Peptidase A1" evidence="8">
    <location>
        <begin position="92"/>
        <end position="408"/>
    </location>
</feature>
<dbReference type="Pfam" id="PF14541">
    <property type="entry name" value="TAXi_C"/>
    <property type="match status" value="1"/>
</dbReference>
<dbReference type="Pfam" id="PF14543">
    <property type="entry name" value="TAXi_N"/>
    <property type="match status" value="1"/>
</dbReference>
<keyword evidence="6" id="KW-0325">Glycoprotein</keyword>
<dbReference type="PROSITE" id="PS51767">
    <property type="entry name" value="PEPTIDASE_A1"/>
    <property type="match status" value="1"/>
</dbReference>
<protein>
    <recommendedName>
        <fullName evidence="8">Peptidase A1 domain-containing protein</fullName>
    </recommendedName>
</protein>
<dbReference type="SUPFAM" id="SSF50630">
    <property type="entry name" value="Acid proteases"/>
    <property type="match status" value="1"/>
</dbReference>
<dbReference type="InterPro" id="IPR034161">
    <property type="entry name" value="Pepsin-like_plant"/>
</dbReference>
<dbReference type="PANTHER" id="PTHR47967">
    <property type="entry name" value="OS07G0603500 PROTEIN-RELATED"/>
    <property type="match status" value="1"/>
</dbReference>
<dbReference type="CDD" id="cd05476">
    <property type="entry name" value="pepsin_A_like_plant"/>
    <property type="match status" value="1"/>
</dbReference>
<dbReference type="EMBL" id="JAINDJ010000008">
    <property type="protein sequence ID" value="KAG9440269.1"/>
    <property type="molecule type" value="Genomic_DNA"/>
</dbReference>
<evidence type="ECO:0000313" key="9">
    <source>
        <dbReference type="EMBL" id="KAG9440269.1"/>
    </source>
</evidence>
<proteinExistence type="inferred from homology"/>
<evidence type="ECO:0000256" key="7">
    <source>
        <dbReference type="SAM" id="SignalP"/>
    </source>
</evidence>
<comment type="similarity">
    <text evidence="1">Belongs to the peptidase A1 family.</text>
</comment>
<dbReference type="Proteomes" id="UP000825729">
    <property type="component" value="Unassembled WGS sequence"/>
</dbReference>
<keyword evidence="2" id="KW-0645">Protease</keyword>
<evidence type="ECO:0000256" key="5">
    <source>
        <dbReference type="ARBA" id="ARBA00022801"/>
    </source>
</evidence>
<accession>A0AAV7DUP2</accession>
<evidence type="ECO:0000256" key="2">
    <source>
        <dbReference type="ARBA" id="ARBA00022670"/>
    </source>
</evidence>
<reference evidence="9 10" key="1">
    <citation type="submission" date="2021-07" db="EMBL/GenBank/DDBJ databases">
        <title>The Aristolochia fimbriata genome: insights into angiosperm evolution, floral development and chemical biosynthesis.</title>
        <authorList>
            <person name="Jiao Y."/>
        </authorList>
    </citation>
    <scope>NUCLEOTIDE SEQUENCE [LARGE SCALE GENOMIC DNA]</scope>
    <source>
        <strain evidence="9">IBCAS-2021</strain>
        <tissue evidence="9">Leaf</tissue>
    </source>
</reference>
<dbReference type="InterPro" id="IPR032799">
    <property type="entry name" value="TAXi_C"/>
</dbReference>
<dbReference type="InterPro" id="IPR021109">
    <property type="entry name" value="Peptidase_aspartic_dom_sf"/>
</dbReference>
<evidence type="ECO:0000256" key="4">
    <source>
        <dbReference type="ARBA" id="ARBA00022750"/>
    </source>
</evidence>
<dbReference type="AlphaFoldDB" id="A0AAV7DUP2"/>
<evidence type="ECO:0000256" key="6">
    <source>
        <dbReference type="ARBA" id="ARBA00023180"/>
    </source>
</evidence>
<dbReference type="InterPro" id="IPR051708">
    <property type="entry name" value="Plant_Aspart_Prot_A1"/>
</dbReference>
<dbReference type="GO" id="GO:0005576">
    <property type="term" value="C:extracellular region"/>
    <property type="evidence" value="ECO:0007669"/>
    <property type="project" value="TreeGrafter"/>
</dbReference>
<sequence length="408" mass="42722">MASLPRFLLLLLPLFLAAISEVAAATVGFSTELILRDSLRSPHYNPLDSSASRVAGIVKRSNDRLAYFTTNSGKKVGPQAVESTVFAAGAEYLMTIAVGTPAVDRVAIADTGSDLIWFQCEPCDECYKQSHPLFDPERSSTYRNVSCESEVCGSLRSSCSDGGTCEYQYSYGDGSVTSGTVATETIALSGAKLPKTPFGCGHFNNGTFSSADDGLVGLGGGSLSLIRRLGPTISGKFAYCLVPRDAGRNVSSVLSFGLDAVVSGGDAVTTPRVPADPETFYYLTLQKITVSPGIAGGSPSDDVVVRLPDVAAEDVRKLPRLRFGFEGAEVGVGTNSAFLEVDAKGTYCLAVAPASGGVMIFGNTMQQNLKVGYDLEEGTVSFASADCISASSFLRTGSGTGRCNGNWQ</sequence>
<dbReference type="FunFam" id="2.40.70.10:FF:000016">
    <property type="entry name" value="Probable aspartic protease At2g35615"/>
    <property type="match status" value="1"/>
</dbReference>
<evidence type="ECO:0000259" key="8">
    <source>
        <dbReference type="PROSITE" id="PS51767"/>
    </source>
</evidence>
<evidence type="ECO:0000256" key="3">
    <source>
        <dbReference type="ARBA" id="ARBA00022729"/>
    </source>
</evidence>
<evidence type="ECO:0000256" key="1">
    <source>
        <dbReference type="ARBA" id="ARBA00007447"/>
    </source>
</evidence>
<feature type="chain" id="PRO_5043775961" description="Peptidase A1 domain-containing protein" evidence="7">
    <location>
        <begin position="25"/>
        <end position="408"/>
    </location>
</feature>
<dbReference type="GO" id="GO:0006508">
    <property type="term" value="P:proteolysis"/>
    <property type="evidence" value="ECO:0007669"/>
    <property type="project" value="UniProtKB-KW"/>
</dbReference>
<keyword evidence="3 7" id="KW-0732">Signal</keyword>
<name>A0AAV7DUP2_ARIFI</name>
<dbReference type="GO" id="GO:0004190">
    <property type="term" value="F:aspartic-type endopeptidase activity"/>
    <property type="evidence" value="ECO:0007669"/>
    <property type="project" value="UniProtKB-KW"/>
</dbReference>
<keyword evidence="4" id="KW-0064">Aspartyl protease</keyword>
<gene>
    <name evidence="9" type="ORF">H6P81_020434</name>
</gene>
<keyword evidence="5" id="KW-0378">Hydrolase</keyword>
<feature type="signal peptide" evidence="7">
    <location>
        <begin position="1"/>
        <end position="24"/>
    </location>
</feature>
<keyword evidence="10" id="KW-1185">Reference proteome</keyword>
<evidence type="ECO:0000313" key="10">
    <source>
        <dbReference type="Proteomes" id="UP000825729"/>
    </source>
</evidence>